<keyword evidence="8" id="KW-1185">Reference proteome</keyword>
<dbReference type="CDD" id="cd16495">
    <property type="entry name" value="RING_CH-C4HC3_MARCH"/>
    <property type="match status" value="1"/>
</dbReference>
<dbReference type="GO" id="GO:0008270">
    <property type="term" value="F:zinc ion binding"/>
    <property type="evidence" value="ECO:0007669"/>
    <property type="project" value="UniProtKB-KW"/>
</dbReference>
<protein>
    <submittedName>
        <fullName evidence="7">RING/FYVE/PHD zinc finger superfamily protein</fullName>
    </submittedName>
</protein>
<organism evidence="7 8">
    <name type="scientific">Cinnamomum micranthum f. kanehirae</name>
    <dbReference type="NCBI Taxonomy" id="337451"/>
    <lineage>
        <taxon>Eukaryota</taxon>
        <taxon>Viridiplantae</taxon>
        <taxon>Streptophyta</taxon>
        <taxon>Embryophyta</taxon>
        <taxon>Tracheophyta</taxon>
        <taxon>Spermatophyta</taxon>
        <taxon>Magnoliopsida</taxon>
        <taxon>Magnoliidae</taxon>
        <taxon>Laurales</taxon>
        <taxon>Lauraceae</taxon>
        <taxon>Cinnamomum</taxon>
    </lineage>
</organism>
<accession>A0A443NU21</accession>
<reference evidence="7 8" key="1">
    <citation type="journal article" date="2019" name="Nat. Plants">
        <title>Stout camphor tree genome fills gaps in understanding of flowering plant genome evolution.</title>
        <authorList>
            <person name="Chaw S.M."/>
            <person name="Liu Y.C."/>
            <person name="Wu Y.W."/>
            <person name="Wang H.Y."/>
            <person name="Lin C.I."/>
            <person name="Wu C.S."/>
            <person name="Ke H.M."/>
            <person name="Chang L.Y."/>
            <person name="Hsu C.Y."/>
            <person name="Yang H.T."/>
            <person name="Sudianto E."/>
            <person name="Hsu M.H."/>
            <person name="Wu K.P."/>
            <person name="Wang L.N."/>
            <person name="Leebens-Mack J.H."/>
            <person name="Tsai I.J."/>
        </authorList>
    </citation>
    <scope>NUCLEOTIDE SEQUENCE [LARGE SCALE GENOMIC DNA]</scope>
    <source>
        <strain evidence="8">cv. Chaw 1501</strain>
        <tissue evidence="7">Young leaves</tissue>
    </source>
</reference>
<evidence type="ECO:0000259" key="6">
    <source>
        <dbReference type="PROSITE" id="PS51292"/>
    </source>
</evidence>
<keyword evidence="2" id="KW-0863">Zinc-finger</keyword>
<keyword evidence="5" id="KW-0732">Signal</keyword>
<dbReference type="AlphaFoldDB" id="A0A443NU21"/>
<evidence type="ECO:0000256" key="4">
    <source>
        <dbReference type="SAM" id="Phobius"/>
    </source>
</evidence>
<dbReference type="STRING" id="337451.A0A443NU21"/>
<evidence type="ECO:0000256" key="3">
    <source>
        <dbReference type="ARBA" id="ARBA00022833"/>
    </source>
</evidence>
<keyword evidence="4" id="KW-0472">Membrane</keyword>
<gene>
    <name evidence="7" type="ORF">CKAN_01072400</name>
</gene>
<dbReference type="InterPro" id="IPR022143">
    <property type="entry name" value="DUF3675"/>
</dbReference>
<dbReference type="InterPro" id="IPR033275">
    <property type="entry name" value="MARCH-like"/>
</dbReference>
<evidence type="ECO:0000313" key="8">
    <source>
        <dbReference type="Proteomes" id="UP000283530"/>
    </source>
</evidence>
<dbReference type="PANTHER" id="PTHR23012:SF174">
    <property type="entry name" value="OS01G0121200 PROTEIN"/>
    <property type="match status" value="1"/>
</dbReference>
<keyword evidence="1" id="KW-0479">Metal-binding</keyword>
<feature type="transmembrane region" description="Helical" evidence="4">
    <location>
        <begin position="246"/>
        <end position="267"/>
    </location>
</feature>
<evidence type="ECO:0000256" key="5">
    <source>
        <dbReference type="SAM" id="SignalP"/>
    </source>
</evidence>
<feature type="transmembrane region" description="Helical" evidence="4">
    <location>
        <begin position="219"/>
        <end position="240"/>
    </location>
</feature>
<dbReference type="SUPFAM" id="SSF57850">
    <property type="entry name" value="RING/U-box"/>
    <property type="match status" value="1"/>
</dbReference>
<dbReference type="EMBL" id="QPKB01000004">
    <property type="protein sequence ID" value="RWR82017.1"/>
    <property type="molecule type" value="Genomic_DNA"/>
</dbReference>
<keyword evidence="4" id="KW-1133">Transmembrane helix</keyword>
<dbReference type="Gene3D" id="3.30.40.10">
    <property type="entry name" value="Zinc/RING finger domain, C3HC4 (zinc finger)"/>
    <property type="match status" value="2"/>
</dbReference>
<dbReference type="Pfam" id="PF12428">
    <property type="entry name" value="DUF3675"/>
    <property type="match status" value="1"/>
</dbReference>
<keyword evidence="3" id="KW-0862">Zinc</keyword>
<feature type="domain" description="RING-CH-type" evidence="6">
    <location>
        <begin position="69"/>
        <end position="158"/>
    </location>
</feature>
<dbReference type="SMART" id="SM00744">
    <property type="entry name" value="RINGv"/>
    <property type="match status" value="1"/>
</dbReference>
<dbReference type="GO" id="GO:0016567">
    <property type="term" value="P:protein ubiquitination"/>
    <property type="evidence" value="ECO:0007669"/>
    <property type="project" value="TreeGrafter"/>
</dbReference>
<dbReference type="PROSITE" id="PS51292">
    <property type="entry name" value="ZF_RING_CH"/>
    <property type="match status" value="1"/>
</dbReference>
<dbReference type="InterPro" id="IPR011016">
    <property type="entry name" value="Znf_RING-CH"/>
</dbReference>
<dbReference type="GO" id="GO:0016020">
    <property type="term" value="C:membrane"/>
    <property type="evidence" value="ECO:0007669"/>
    <property type="project" value="TreeGrafter"/>
</dbReference>
<feature type="signal peptide" evidence="5">
    <location>
        <begin position="1"/>
        <end position="17"/>
    </location>
</feature>
<dbReference type="OrthoDB" id="264354at2759"/>
<evidence type="ECO:0000313" key="7">
    <source>
        <dbReference type="EMBL" id="RWR82017.1"/>
    </source>
</evidence>
<evidence type="ECO:0000256" key="2">
    <source>
        <dbReference type="ARBA" id="ARBA00022771"/>
    </source>
</evidence>
<comment type="caution">
    <text evidence="7">The sequence shown here is derived from an EMBL/GenBank/DDBJ whole genome shotgun (WGS) entry which is preliminary data.</text>
</comment>
<keyword evidence="4" id="KW-0812">Transmembrane</keyword>
<dbReference type="InterPro" id="IPR013083">
    <property type="entry name" value="Znf_RING/FYVE/PHD"/>
</dbReference>
<dbReference type="PANTHER" id="PTHR23012">
    <property type="entry name" value="RING/FYVE/PHD ZINC FINGER DOMAIN-CONTAINING"/>
    <property type="match status" value="1"/>
</dbReference>
<name>A0A443NU21_9MAGN</name>
<feature type="chain" id="PRO_5019080907" evidence="5">
    <location>
        <begin position="18"/>
        <end position="386"/>
    </location>
</feature>
<sequence length="386" mass="43733">MMMMMMIVRMGDHFVLLVDRLLTESTLEAAIESRKVSQNGCASASASSSAVEVAAEFSLQKINFSDGLLLPRKLVECRICHDEDEDSNMETPCSCCGSLKVAEAKNFGNVFLLLGGHFHNSVTAACLLQYAHRKCVQRWCNEKGDIICEICRQQFKPGYTAPPQLLHYGGVPMNFRGNWEITRRDLHNSRFLAMVATDRDFDYDDYSSSSERSTNCCRAVALVFMVLLVLRHTLPIIISGAEENSFALFLLLLLHTIGILLPVYIMARALIAIQRRRQQQPPHEFSLRASEENVQLQSGPQPHFIHKQAPTIAVMLMITCIYIIQKNRLGLGPSKTSIRFHQNNIELNLQGQKCILSEVQQLAIFTTHCLYMFSNLFCFKYIVRFV</sequence>
<dbReference type="Proteomes" id="UP000283530">
    <property type="component" value="Unassembled WGS sequence"/>
</dbReference>
<dbReference type="GO" id="GO:0004842">
    <property type="term" value="F:ubiquitin-protein transferase activity"/>
    <property type="evidence" value="ECO:0007669"/>
    <property type="project" value="TreeGrafter"/>
</dbReference>
<evidence type="ECO:0000256" key="1">
    <source>
        <dbReference type="ARBA" id="ARBA00022723"/>
    </source>
</evidence>
<proteinExistence type="predicted"/>